<protein>
    <submittedName>
        <fullName evidence="1">Uncharacterized protein</fullName>
    </submittedName>
</protein>
<reference evidence="1" key="1">
    <citation type="journal article" date="2021" name="Proc. Natl. Acad. Sci. U.S.A.">
        <title>A Catalog of Tens of Thousands of Viruses from Human Metagenomes Reveals Hidden Associations with Chronic Diseases.</title>
        <authorList>
            <person name="Tisza M.J."/>
            <person name="Buck C.B."/>
        </authorList>
    </citation>
    <scope>NUCLEOTIDE SEQUENCE</scope>
    <source>
        <strain evidence="1">CtYh54</strain>
    </source>
</reference>
<organism evidence="1">
    <name type="scientific">Siphoviridae sp. ctYh54</name>
    <dbReference type="NCBI Taxonomy" id="2826379"/>
    <lineage>
        <taxon>Viruses</taxon>
        <taxon>Duplodnaviria</taxon>
        <taxon>Heunggongvirae</taxon>
        <taxon>Uroviricota</taxon>
        <taxon>Caudoviricetes</taxon>
    </lineage>
</organism>
<accession>A0A8S5MEV9</accession>
<name>A0A8S5MEV9_9CAUD</name>
<sequence length="245" mass="28111">MSYKLSEEAALTVKELAEKAAPHRINIMDTLGKKMTFLRQSFVLHFVKDIDKKKDKEEYVETKVAQEKVFRKVKDWMHYEGQGSENPKYDVNKVEKLLTEVNTMVQYLRYIGHTENLDLVLARLGMTINVRPIENLYPVLAEEVTKDNVVKVFESANALQSEICEEANQITMHIFEELDDSIKYDGKTNKSGIKATDFNKLTTLEAIKRKSEEMAEKKLESIKDSTLNTIDSKLNVQTVAQTIAD</sequence>
<evidence type="ECO:0000313" key="1">
    <source>
        <dbReference type="EMBL" id="DAD80483.1"/>
    </source>
</evidence>
<dbReference type="EMBL" id="BK014884">
    <property type="protein sequence ID" value="DAD80483.1"/>
    <property type="molecule type" value="Genomic_DNA"/>
</dbReference>
<proteinExistence type="predicted"/>